<comment type="similarity">
    <text evidence="2">Belongs to the major facilitator superfamily. Proton-dependent oligopeptide transporter (POT/PTR) (TC 2.A.17) family.</text>
</comment>
<dbReference type="InterPro" id="IPR000109">
    <property type="entry name" value="POT_fam"/>
</dbReference>
<proteinExistence type="inferred from homology"/>
<keyword evidence="3 6" id="KW-0812">Transmembrane</keyword>
<keyword evidence="4 6" id="KW-1133">Transmembrane helix</keyword>
<evidence type="ECO:0000256" key="6">
    <source>
        <dbReference type="SAM" id="Phobius"/>
    </source>
</evidence>
<feature type="transmembrane region" description="Helical" evidence="6">
    <location>
        <begin position="492"/>
        <end position="515"/>
    </location>
</feature>
<evidence type="ECO:0000256" key="1">
    <source>
        <dbReference type="ARBA" id="ARBA00004141"/>
    </source>
</evidence>
<evidence type="ECO:0000256" key="2">
    <source>
        <dbReference type="ARBA" id="ARBA00005982"/>
    </source>
</evidence>
<feature type="transmembrane region" description="Helical" evidence="6">
    <location>
        <begin position="535"/>
        <end position="558"/>
    </location>
</feature>
<dbReference type="GO" id="GO:0022857">
    <property type="term" value="F:transmembrane transporter activity"/>
    <property type="evidence" value="ECO:0007669"/>
    <property type="project" value="InterPro"/>
</dbReference>
<evidence type="ECO:0000313" key="8">
    <source>
        <dbReference type="Proteomes" id="UP000604825"/>
    </source>
</evidence>
<dbReference type="Proteomes" id="UP000604825">
    <property type="component" value="Unassembled WGS sequence"/>
</dbReference>
<evidence type="ECO:0000313" key="7">
    <source>
        <dbReference type="EMBL" id="CAD6229740.1"/>
    </source>
</evidence>
<dbReference type="AlphaFoldDB" id="A0A811NWX7"/>
<dbReference type="OrthoDB" id="8904098at2759"/>
<dbReference type="Gene3D" id="1.20.1250.20">
    <property type="entry name" value="MFS general substrate transporter like domains"/>
    <property type="match status" value="1"/>
</dbReference>
<evidence type="ECO:0000256" key="3">
    <source>
        <dbReference type="ARBA" id="ARBA00022692"/>
    </source>
</evidence>
<feature type="transmembrane region" description="Helical" evidence="6">
    <location>
        <begin position="448"/>
        <end position="471"/>
    </location>
</feature>
<dbReference type="Pfam" id="PF00854">
    <property type="entry name" value="PTR2"/>
    <property type="match status" value="1"/>
</dbReference>
<dbReference type="EMBL" id="CAJGYO010000005">
    <property type="protein sequence ID" value="CAD6229740.1"/>
    <property type="molecule type" value="Genomic_DNA"/>
</dbReference>
<organism evidence="7 8">
    <name type="scientific">Miscanthus lutarioriparius</name>
    <dbReference type="NCBI Taxonomy" id="422564"/>
    <lineage>
        <taxon>Eukaryota</taxon>
        <taxon>Viridiplantae</taxon>
        <taxon>Streptophyta</taxon>
        <taxon>Embryophyta</taxon>
        <taxon>Tracheophyta</taxon>
        <taxon>Spermatophyta</taxon>
        <taxon>Magnoliopsida</taxon>
        <taxon>Liliopsida</taxon>
        <taxon>Poales</taxon>
        <taxon>Poaceae</taxon>
        <taxon>PACMAD clade</taxon>
        <taxon>Panicoideae</taxon>
        <taxon>Andropogonodae</taxon>
        <taxon>Andropogoneae</taxon>
        <taxon>Saccharinae</taxon>
        <taxon>Miscanthus</taxon>
    </lineage>
</organism>
<keyword evidence="5 6" id="KW-0472">Membrane</keyword>
<dbReference type="CDD" id="cd17416">
    <property type="entry name" value="MFS_NPF1_2"/>
    <property type="match status" value="1"/>
</dbReference>
<keyword evidence="8" id="KW-1185">Reference proteome</keyword>
<feature type="transmembrane region" description="Helical" evidence="6">
    <location>
        <begin position="68"/>
        <end position="86"/>
    </location>
</feature>
<sequence>MEERSLAFEIESAGEECFKGKKGGFRALPFIFSNEMLEKVAGFGLNTNMITYLTDKYHLSTVTSQTMLFVWGAISNFAPIPGAIVADMYLGRFMAVGLGSVACLIGMVFLWLTATVPGARPPECNSGDQCAPPGTRHLAWLLAGFAFLSLGAGGVRPCSMAFGADQFSRHPKQRRLRILQAYFNAYYASIGVAFTVAVTAIVYLQDNVSWNVGFAVPMGLMLLSTVSFFLGSSLYIKEKGKRQMFAGIGSAVSAAIRNRRARLPDKTVDGVYHHLKDCKLAVPTDKLRFLNKACLLRGTKEDALCNGSDAAASERHGHDGKRPCTVDQVEQLKSAIRVLPIWSSTIFLALALNQSFAVKQADTMDRSVGAGRFRVPSGSLAVFNMATMSLWSASYDRWVEPALQRYTGNQRGLTMKQRIGGGLLLATASTAVSAVVEGVRRRRALRGVTISAFWLVPQFALAGLAEAFGIIGEIEFFYTELPKSMASFSMSLLYMAFGVGNLAGALIVKAVQVASRRGGRTGWLVDNLNVGHYDYYYWLLTGYGVANFVYFAWCCWVYGEEGKNVEWEEDDNTEQP</sequence>
<feature type="transmembrane region" description="Helical" evidence="6">
    <location>
        <begin position="138"/>
        <end position="164"/>
    </location>
</feature>
<accession>A0A811NWX7</accession>
<name>A0A811NWX7_9POAL</name>
<dbReference type="InterPro" id="IPR036259">
    <property type="entry name" value="MFS_trans_sf"/>
</dbReference>
<dbReference type="PANTHER" id="PTHR11654">
    <property type="entry name" value="OLIGOPEPTIDE TRANSPORTER-RELATED"/>
    <property type="match status" value="1"/>
</dbReference>
<dbReference type="SUPFAM" id="SSF103473">
    <property type="entry name" value="MFS general substrate transporter"/>
    <property type="match status" value="2"/>
</dbReference>
<gene>
    <name evidence="7" type="ORF">NCGR_LOCUS20243</name>
</gene>
<feature type="transmembrane region" description="Helical" evidence="6">
    <location>
        <begin position="210"/>
        <end position="236"/>
    </location>
</feature>
<comment type="subcellular location">
    <subcellularLocation>
        <location evidence="1">Membrane</location>
        <topology evidence="1">Multi-pass membrane protein</topology>
    </subcellularLocation>
</comment>
<evidence type="ECO:0000256" key="4">
    <source>
        <dbReference type="ARBA" id="ARBA00022989"/>
    </source>
</evidence>
<feature type="transmembrane region" description="Helical" evidence="6">
    <location>
        <begin position="185"/>
        <end position="204"/>
    </location>
</feature>
<evidence type="ECO:0000256" key="5">
    <source>
        <dbReference type="ARBA" id="ARBA00023136"/>
    </source>
</evidence>
<feature type="transmembrane region" description="Helical" evidence="6">
    <location>
        <begin position="93"/>
        <end position="112"/>
    </location>
</feature>
<protein>
    <submittedName>
        <fullName evidence="7">Uncharacterized protein</fullName>
    </submittedName>
</protein>
<reference evidence="7" key="1">
    <citation type="submission" date="2020-10" db="EMBL/GenBank/DDBJ databases">
        <authorList>
            <person name="Han B."/>
            <person name="Lu T."/>
            <person name="Zhao Q."/>
            <person name="Huang X."/>
            <person name="Zhao Y."/>
        </authorList>
    </citation>
    <scope>NUCLEOTIDE SEQUENCE</scope>
</reference>
<comment type="caution">
    <text evidence="7">The sequence shown here is derived from an EMBL/GenBank/DDBJ whole genome shotgun (WGS) entry which is preliminary data.</text>
</comment>
<dbReference type="GO" id="GO:0016020">
    <property type="term" value="C:membrane"/>
    <property type="evidence" value="ECO:0007669"/>
    <property type="project" value="UniProtKB-SubCell"/>
</dbReference>